<dbReference type="InterPro" id="IPR044770">
    <property type="entry name" value="MFS_spinster-like"/>
</dbReference>
<dbReference type="InterPro" id="IPR011701">
    <property type="entry name" value="MFS"/>
</dbReference>
<feature type="transmembrane region" description="Helical" evidence="6">
    <location>
        <begin position="376"/>
        <end position="400"/>
    </location>
</feature>
<feature type="transmembrane region" description="Helical" evidence="6">
    <location>
        <begin position="64"/>
        <end position="85"/>
    </location>
</feature>
<feature type="transmembrane region" description="Helical" evidence="6">
    <location>
        <begin position="152"/>
        <end position="170"/>
    </location>
</feature>
<organism evidence="8 9">
    <name type="scientific">Sphingoaurantiacus capsulatus</name>
    <dbReference type="NCBI Taxonomy" id="1771310"/>
    <lineage>
        <taxon>Bacteria</taxon>
        <taxon>Pseudomonadati</taxon>
        <taxon>Pseudomonadota</taxon>
        <taxon>Alphaproteobacteria</taxon>
        <taxon>Sphingomonadales</taxon>
        <taxon>Sphingosinicellaceae</taxon>
        <taxon>Sphingoaurantiacus</taxon>
    </lineage>
</organism>
<evidence type="ECO:0000313" key="8">
    <source>
        <dbReference type="EMBL" id="MFC3711227.1"/>
    </source>
</evidence>
<feature type="transmembrane region" description="Helical" evidence="6">
    <location>
        <begin position="244"/>
        <end position="265"/>
    </location>
</feature>
<dbReference type="PANTHER" id="PTHR23505:SF79">
    <property type="entry name" value="PROTEIN SPINSTER"/>
    <property type="match status" value="1"/>
</dbReference>
<keyword evidence="9" id="KW-1185">Reference proteome</keyword>
<feature type="transmembrane region" description="Helical" evidence="6">
    <location>
        <begin position="116"/>
        <end position="140"/>
    </location>
</feature>
<feature type="transmembrane region" description="Helical" evidence="6">
    <location>
        <begin position="23"/>
        <end position="44"/>
    </location>
</feature>
<dbReference type="Gene3D" id="1.20.1250.20">
    <property type="entry name" value="MFS general substrate transporter like domains"/>
    <property type="match status" value="2"/>
</dbReference>
<protein>
    <submittedName>
        <fullName evidence="8">MFS transporter</fullName>
    </submittedName>
</protein>
<comment type="subcellular location">
    <subcellularLocation>
        <location evidence="1">Membrane</location>
        <topology evidence="1">Multi-pass membrane protein</topology>
    </subcellularLocation>
</comment>
<comment type="caution">
    <text evidence="8">The sequence shown here is derived from an EMBL/GenBank/DDBJ whole genome shotgun (WGS) entry which is preliminary data.</text>
</comment>
<evidence type="ECO:0000256" key="3">
    <source>
        <dbReference type="ARBA" id="ARBA00022692"/>
    </source>
</evidence>
<name>A0ABV7X7M6_9SPHN</name>
<feature type="transmembrane region" description="Helical" evidence="6">
    <location>
        <begin position="280"/>
        <end position="302"/>
    </location>
</feature>
<keyword evidence="4 6" id="KW-1133">Transmembrane helix</keyword>
<keyword evidence="5 6" id="KW-0472">Membrane</keyword>
<dbReference type="SUPFAM" id="SSF103473">
    <property type="entry name" value="MFS general substrate transporter"/>
    <property type="match status" value="1"/>
</dbReference>
<dbReference type="PANTHER" id="PTHR23505">
    <property type="entry name" value="SPINSTER"/>
    <property type="match status" value="1"/>
</dbReference>
<reference evidence="9" key="1">
    <citation type="journal article" date="2019" name="Int. J. Syst. Evol. Microbiol.">
        <title>The Global Catalogue of Microorganisms (GCM) 10K type strain sequencing project: providing services to taxonomists for standard genome sequencing and annotation.</title>
        <authorList>
            <consortium name="The Broad Institute Genomics Platform"/>
            <consortium name="The Broad Institute Genome Sequencing Center for Infectious Disease"/>
            <person name="Wu L."/>
            <person name="Ma J."/>
        </authorList>
    </citation>
    <scope>NUCLEOTIDE SEQUENCE [LARGE SCALE GENOMIC DNA]</scope>
    <source>
        <strain evidence="9">KCTC 42644</strain>
    </source>
</reference>
<evidence type="ECO:0000256" key="4">
    <source>
        <dbReference type="ARBA" id="ARBA00022989"/>
    </source>
</evidence>
<gene>
    <name evidence="8" type="ORF">ACFOMD_01500</name>
</gene>
<proteinExistence type="predicted"/>
<keyword evidence="2" id="KW-0813">Transport</keyword>
<evidence type="ECO:0000313" key="9">
    <source>
        <dbReference type="Proteomes" id="UP001595615"/>
    </source>
</evidence>
<evidence type="ECO:0000256" key="2">
    <source>
        <dbReference type="ARBA" id="ARBA00022448"/>
    </source>
</evidence>
<evidence type="ECO:0000256" key="5">
    <source>
        <dbReference type="ARBA" id="ARBA00023136"/>
    </source>
</evidence>
<evidence type="ECO:0000256" key="1">
    <source>
        <dbReference type="ARBA" id="ARBA00004141"/>
    </source>
</evidence>
<dbReference type="InterPro" id="IPR020846">
    <property type="entry name" value="MFS_dom"/>
</dbReference>
<feature type="transmembrane region" description="Helical" evidence="6">
    <location>
        <begin position="314"/>
        <end position="335"/>
    </location>
</feature>
<sequence length="440" mass="46343">MTSVVSSSPTPIPQSGGFSAARAWYVVAILAALYGISFIDRYMLALVVDPVSKELGIGDTQMGVLLGAGFAMVYALAGLPLAQMIDQFQRRLIVVAGVLLWSGTTMASAFAHDFMTLALCRAGIAIGEAVLTPAAISLIADMFPQHKRALPVSVYGVVATVMGTGAFVVGGAALDVAQHISFGGLSDWRIAFILVGSPGIFLALLMLWTVDEPAREITSDVRAQDDNGGVASFFAFLKREWRLFLPYFVGTGAWSLCSASILAWAPTFLVRAYGLEAAEAGYLFGTVGVPVAIVGSFLWPLAATKLEQRGRRDGIILIYLLACLIGAPMFALMALAPTLTVTMVAIGFLMLAMSSNAVLAALAMQTYGPSRMRGRLMALNLMFKSIIGLSGGPVLVALFASNWEGDPRALGYGMMVVGLVGGALSVIFLALALPGARRRA</sequence>
<dbReference type="PROSITE" id="PS50850">
    <property type="entry name" value="MFS"/>
    <property type="match status" value="1"/>
</dbReference>
<keyword evidence="3 6" id="KW-0812">Transmembrane</keyword>
<evidence type="ECO:0000259" key="7">
    <source>
        <dbReference type="PROSITE" id="PS50850"/>
    </source>
</evidence>
<feature type="transmembrane region" description="Helical" evidence="6">
    <location>
        <begin position="412"/>
        <end position="433"/>
    </location>
</feature>
<accession>A0ABV7X7M6</accession>
<dbReference type="Proteomes" id="UP001595615">
    <property type="component" value="Unassembled WGS sequence"/>
</dbReference>
<feature type="transmembrane region" description="Helical" evidence="6">
    <location>
        <begin position="190"/>
        <end position="210"/>
    </location>
</feature>
<evidence type="ECO:0000256" key="6">
    <source>
        <dbReference type="SAM" id="Phobius"/>
    </source>
</evidence>
<dbReference type="EMBL" id="JBHRXV010000001">
    <property type="protein sequence ID" value="MFC3711227.1"/>
    <property type="molecule type" value="Genomic_DNA"/>
</dbReference>
<feature type="transmembrane region" description="Helical" evidence="6">
    <location>
        <begin position="92"/>
        <end position="110"/>
    </location>
</feature>
<dbReference type="Pfam" id="PF07690">
    <property type="entry name" value="MFS_1"/>
    <property type="match status" value="1"/>
</dbReference>
<feature type="transmembrane region" description="Helical" evidence="6">
    <location>
        <begin position="341"/>
        <end position="364"/>
    </location>
</feature>
<dbReference type="InterPro" id="IPR036259">
    <property type="entry name" value="MFS_trans_sf"/>
</dbReference>
<dbReference type="RefSeq" id="WP_380855736.1">
    <property type="nucleotide sequence ID" value="NZ_JBHRXV010000001.1"/>
</dbReference>
<feature type="domain" description="Major facilitator superfamily (MFS) profile" evidence="7">
    <location>
        <begin position="26"/>
        <end position="437"/>
    </location>
</feature>